<dbReference type="GO" id="GO:0005770">
    <property type="term" value="C:late endosome"/>
    <property type="evidence" value="ECO:0007669"/>
    <property type="project" value="TreeGrafter"/>
</dbReference>
<dbReference type="EMBL" id="CAJFCJ010000003">
    <property type="protein sequence ID" value="CAD5112989.1"/>
    <property type="molecule type" value="Genomic_DNA"/>
</dbReference>
<keyword evidence="2" id="KW-1185">Reference proteome</keyword>
<accession>A0A7I8V9I3</accession>
<dbReference type="GO" id="GO:0005764">
    <property type="term" value="C:lysosome"/>
    <property type="evidence" value="ECO:0007669"/>
    <property type="project" value="TreeGrafter"/>
</dbReference>
<comment type="caution">
    <text evidence="1">The sequence shown here is derived from an EMBL/GenBank/DDBJ whole genome shotgun (WGS) entry which is preliminary data.</text>
</comment>
<dbReference type="OrthoDB" id="370698at2759"/>
<dbReference type="Pfam" id="PF15001">
    <property type="entry name" value="AP-5_subunit_s1"/>
    <property type="match status" value="1"/>
</dbReference>
<dbReference type="GO" id="GO:0000724">
    <property type="term" value="P:double-strand break repair via homologous recombination"/>
    <property type="evidence" value="ECO:0007669"/>
    <property type="project" value="InterPro"/>
</dbReference>
<evidence type="ECO:0000313" key="2">
    <source>
        <dbReference type="Proteomes" id="UP000549394"/>
    </source>
</evidence>
<organism evidence="1 2">
    <name type="scientific">Dimorphilus gyrociliatus</name>
    <dbReference type="NCBI Taxonomy" id="2664684"/>
    <lineage>
        <taxon>Eukaryota</taxon>
        <taxon>Metazoa</taxon>
        <taxon>Spiralia</taxon>
        <taxon>Lophotrochozoa</taxon>
        <taxon>Annelida</taxon>
        <taxon>Polychaeta</taxon>
        <taxon>Polychaeta incertae sedis</taxon>
        <taxon>Dinophilidae</taxon>
        <taxon>Dimorphilus</taxon>
    </lineage>
</organism>
<dbReference type="Proteomes" id="UP000549394">
    <property type="component" value="Unassembled WGS sequence"/>
</dbReference>
<name>A0A7I8V9I3_9ANNE</name>
<dbReference type="PANTHER" id="PTHR16120">
    <property type="entry name" value="AP-5 COMPLEX SUBUNIT SIGMA-1"/>
    <property type="match status" value="1"/>
</dbReference>
<protein>
    <submittedName>
        <fullName evidence="1">Uncharacterized protein</fullName>
    </submittedName>
</protein>
<dbReference type="GO" id="GO:0005829">
    <property type="term" value="C:cytosol"/>
    <property type="evidence" value="ECO:0007669"/>
    <property type="project" value="TreeGrafter"/>
</dbReference>
<dbReference type="GO" id="GO:0016197">
    <property type="term" value="P:endosomal transport"/>
    <property type="evidence" value="ECO:0007669"/>
    <property type="project" value="InterPro"/>
</dbReference>
<dbReference type="InterPro" id="IPR029392">
    <property type="entry name" value="AP-5_subunit_s1"/>
</dbReference>
<dbReference type="AlphaFoldDB" id="A0A7I8V9I3"/>
<reference evidence="1 2" key="1">
    <citation type="submission" date="2020-08" db="EMBL/GenBank/DDBJ databases">
        <authorList>
            <person name="Hejnol A."/>
        </authorList>
    </citation>
    <scope>NUCLEOTIDE SEQUENCE [LARGE SCALE GENOMIC DNA]</scope>
</reference>
<evidence type="ECO:0000313" key="1">
    <source>
        <dbReference type="EMBL" id="CAD5112989.1"/>
    </source>
</evidence>
<gene>
    <name evidence="1" type="ORF">DGYR_LOCUS2042</name>
</gene>
<proteinExistence type="predicted"/>
<sequence length="198" mass="22885">MVLAFLITTVIGKECRILYRESFTADQSMFQLEEDKNIYTQKLESLSDAETRSIRDKFFEKIAEKAKKEVGNCDVKTYEKDLNNLTSDGIVPTTQMGYFSIRTRRSKPIILWNSAINTTLLFVLHPDENRILAENNMKIMIKYMQDYCNIFSQPSNALLKPDRIKSILDVFLPNGLLLFMNHALIKQLKTKIEISMAS</sequence>
<dbReference type="PANTHER" id="PTHR16120:SF0">
    <property type="entry name" value="AP-5 COMPLEX SUBUNIT SIGMA-1"/>
    <property type="match status" value="1"/>
</dbReference>
<dbReference type="GO" id="GO:0030119">
    <property type="term" value="C:AP-type membrane coat adaptor complex"/>
    <property type="evidence" value="ECO:0007669"/>
    <property type="project" value="InterPro"/>
</dbReference>